<sequence length="276" mass="30185">MASPSALSPGRRSTTGKYSIPRGLRLAHSSPTMYTPRDIVASIPVGSGYGCMEGPGAPLSRRTLPTRVLVGTVIIAAMFAGLLVFTVVLIFVFLRRRRHRARQQRTAKSRTENFELRTISPFTPVNPSADGPAADNAEGENAANLQMGISLPPEDPGPENRELRSSSANTLRRQYLETELRSVQEKMLDLEDLERRSSAATQRSRSVAHRIMRFVSIGGNATTGSGSASAQDLVSQLEAARERNEVLAARIRQLEEELHSPWEPGLADEPPPRYTA</sequence>
<keyword evidence="4" id="KW-0829">Tyrosine-protein kinase</keyword>
<dbReference type="Gene3D" id="6.10.250.2930">
    <property type="match status" value="1"/>
</dbReference>
<feature type="region of interest" description="Disordered" evidence="6">
    <location>
        <begin position="147"/>
        <end position="170"/>
    </location>
</feature>
<keyword evidence="7" id="KW-0812">Transmembrane</keyword>
<keyword evidence="3" id="KW-0418">Kinase</keyword>
<keyword evidence="7" id="KW-0472">Membrane</keyword>
<evidence type="ECO:0000313" key="9">
    <source>
        <dbReference type="Proteomes" id="UP001215280"/>
    </source>
</evidence>
<feature type="coiled-coil region" evidence="5">
    <location>
        <begin position="230"/>
        <end position="257"/>
    </location>
</feature>
<dbReference type="EMBL" id="JARJLG010000279">
    <property type="protein sequence ID" value="KAJ7720452.1"/>
    <property type="molecule type" value="Genomic_DNA"/>
</dbReference>
<name>A0AAD7MJR1_9AGAR</name>
<proteinExistence type="predicted"/>
<accession>A0AAD7MJR1</accession>
<keyword evidence="5" id="KW-0175">Coiled coil</keyword>
<dbReference type="GO" id="GO:0004714">
    <property type="term" value="F:transmembrane receptor protein tyrosine kinase activity"/>
    <property type="evidence" value="ECO:0007669"/>
    <property type="project" value="UniProtKB-EC"/>
</dbReference>
<feature type="transmembrane region" description="Helical" evidence="7">
    <location>
        <begin position="68"/>
        <end position="94"/>
    </location>
</feature>
<dbReference type="InterPro" id="IPR044912">
    <property type="entry name" value="Egfr_JX_dom"/>
</dbReference>
<dbReference type="EC" id="2.7.10.1" evidence="1"/>
<evidence type="ECO:0000256" key="3">
    <source>
        <dbReference type="ARBA" id="ARBA00022777"/>
    </source>
</evidence>
<protein>
    <recommendedName>
        <fullName evidence="1">receptor protein-tyrosine kinase</fullName>
        <ecNumber evidence="1">2.7.10.1</ecNumber>
    </recommendedName>
</protein>
<organism evidence="8 9">
    <name type="scientific">Mycena maculata</name>
    <dbReference type="NCBI Taxonomy" id="230809"/>
    <lineage>
        <taxon>Eukaryota</taxon>
        <taxon>Fungi</taxon>
        <taxon>Dikarya</taxon>
        <taxon>Basidiomycota</taxon>
        <taxon>Agaricomycotina</taxon>
        <taxon>Agaricomycetes</taxon>
        <taxon>Agaricomycetidae</taxon>
        <taxon>Agaricales</taxon>
        <taxon>Marasmiineae</taxon>
        <taxon>Mycenaceae</taxon>
        <taxon>Mycena</taxon>
    </lineage>
</organism>
<evidence type="ECO:0000256" key="1">
    <source>
        <dbReference type="ARBA" id="ARBA00011902"/>
    </source>
</evidence>
<reference evidence="8" key="1">
    <citation type="submission" date="2023-03" db="EMBL/GenBank/DDBJ databases">
        <title>Massive genome expansion in bonnet fungi (Mycena s.s.) driven by repeated elements and novel gene families across ecological guilds.</title>
        <authorList>
            <consortium name="Lawrence Berkeley National Laboratory"/>
            <person name="Harder C.B."/>
            <person name="Miyauchi S."/>
            <person name="Viragh M."/>
            <person name="Kuo A."/>
            <person name="Thoen E."/>
            <person name="Andreopoulos B."/>
            <person name="Lu D."/>
            <person name="Skrede I."/>
            <person name="Drula E."/>
            <person name="Henrissat B."/>
            <person name="Morin E."/>
            <person name="Kohler A."/>
            <person name="Barry K."/>
            <person name="LaButti K."/>
            <person name="Morin E."/>
            <person name="Salamov A."/>
            <person name="Lipzen A."/>
            <person name="Mereny Z."/>
            <person name="Hegedus B."/>
            <person name="Baldrian P."/>
            <person name="Stursova M."/>
            <person name="Weitz H."/>
            <person name="Taylor A."/>
            <person name="Grigoriev I.V."/>
            <person name="Nagy L.G."/>
            <person name="Martin F."/>
            <person name="Kauserud H."/>
        </authorList>
    </citation>
    <scope>NUCLEOTIDE SEQUENCE</scope>
    <source>
        <strain evidence="8">CBHHK188m</strain>
    </source>
</reference>
<evidence type="ECO:0000256" key="2">
    <source>
        <dbReference type="ARBA" id="ARBA00022679"/>
    </source>
</evidence>
<evidence type="ECO:0000256" key="4">
    <source>
        <dbReference type="ARBA" id="ARBA00023137"/>
    </source>
</evidence>
<gene>
    <name evidence="8" type="ORF">DFH07DRAFT_858578</name>
</gene>
<keyword evidence="7" id="KW-1133">Transmembrane helix</keyword>
<evidence type="ECO:0000256" key="5">
    <source>
        <dbReference type="SAM" id="Coils"/>
    </source>
</evidence>
<feature type="coiled-coil region" evidence="5">
    <location>
        <begin position="173"/>
        <end position="203"/>
    </location>
</feature>
<comment type="caution">
    <text evidence="8">The sequence shown here is derived from an EMBL/GenBank/DDBJ whole genome shotgun (WGS) entry which is preliminary data.</text>
</comment>
<dbReference type="Proteomes" id="UP001215280">
    <property type="component" value="Unassembled WGS sequence"/>
</dbReference>
<evidence type="ECO:0000256" key="6">
    <source>
        <dbReference type="SAM" id="MobiDB-lite"/>
    </source>
</evidence>
<keyword evidence="2" id="KW-0808">Transferase</keyword>
<dbReference type="AlphaFoldDB" id="A0AAD7MJR1"/>
<evidence type="ECO:0000256" key="7">
    <source>
        <dbReference type="SAM" id="Phobius"/>
    </source>
</evidence>
<feature type="region of interest" description="Disordered" evidence="6">
    <location>
        <begin position="1"/>
        <end position="22"/>
    </location>
</feature>
<keyword evidence="9" id="KW-1185">Reference proteome</keyword>
<evidence type="ECO:0000313" key="8">
    <source>
        <dbReference type="EMBL" id="KAJ7720452.1"/>
    </source>
</evidence>